<evidence type="ECO:0000256" key="2">
    <source>
        <dbReference type="ARBA" id="ARBA00022722"/>
    </source>
</evidence>
<dbReference type="GO" id="GO:0009318">
    <property type="term" value="C:exodeoxyribonuclease VII complex"/>
    <property type="evidence" value="ECO:0007669"/>
    <property type="project" value="InterPro"/>
</dbReference>
<organism evidence="5">
    <name type="scientific">hydrothermal vent metagenome</name>
    <dbReference type="NCBI Taxonomy" id="652676"/>
    <lineage>
        <taxon>unclassified sequences</taxon>
        <taxon>metagenomes</taxon>
        <taxon>ecological metagenomes</taxon>
    </lineage>
</organism>
<dbReference type="NCBIfam" id="TIGR01280">
    <property type="entry name" value="xseB"/>
    <property type="match status" value="1"/>
</dbReference>
<dbReference type="GO" id="GO:0008855">
    <property type="term" value="F:exodeoxyribonuclease VII activity"/>
    <property type="evidence" value="ECO:0007669"/>
    <property type="project" value="UniProtKB-EC"/>
</dbReference>
<dbReference type="SUPFAM" id="SSF116842">
    <property type="entry name" value="XseB-like"/>
    <property type="match status" value="1"/>
</dbReference>
<accession>A0A1W1CM86</accession>
<evidence type="ECO:0000256" key="1">
    <source>
        <dbReference type="ARBA" id="ARBA00022490"/>
    </source>
</evidence>
<proteinExistence type="inferred from homology"/>
<keyword evidence="2" id="KW-0540">Nuclease</keyword>
<dbReference type="AlphaFoldDB" id="A0A1W1CM86"/>
<protein>
    <submittedName>
        <fullName evidence="5">Exodeoxyribonuclease VII small subunit</fullName>
        <ecNumber evidence="5">3.1.11.6</ecNumber>
    </submittedName>
</protein>
<dbReference type="InterPro" id="IPR003761">
    <property type="entry name" value="Exonuc_VII_S"/>
</dbReference>
<dbReference type="EMBL" id="FPHL01000044">
    <property type="protein sequence ID" value="SFV66771.1"/>
    <property type="molecule type" value="Genomic_DNA"/>
</dbReference>
<evidence type="ECO:0000313" key="5">
    <source>
        <dbReference type="EMBL" id="SFV66771.1"/>
    </source>
</evidence>
<dbReference type="GO" id="GO:0006308">
    <property type="term" value="P:DNA catabolic process"/>
    <property type="evidence" value="ECO:0007669"/>
    <property type="project" value="InterPro"/>
</dbReference>
<dbReference type="InterPro" id="IPR037004">
    <property type="entry name" value="Exonuc_VII_ssu_sf"/>
</dbReference>
<name>A0A1W1CM86_9ZZZZ</name>
<keyword evidence="4" id="KW-0175">Coiled coil</keyword>
<dbReference type="Pfam" id="PF02609">
    <property type="entry name" value="Exonuc_VII_S"/>
    <property type="match status" value="1"/>
</dbReference>
<dbReference type="HAMAP" id="MF_00337">
    <property type="entry name" value="Exonuc_7_S"/>
    <property type="match status" value="1"/>
</dbReference>
<gene>
    <name evidence="5" type="ORF">MNB_SV-10-869</name>
</gene>
<feature type="coiled-coil region" evidence="4">
    <location>
        <begin position="34"/>
        <end position="61"/>
    </location>
</feature>
<keyword evidence="3 5" id="KW-0378">Hydrolase</keyword>
<evidence type="ECO:0000256" key="4">
    <source>
        <dbReference type="SAM" id="Coils"/>
    </source>
</evidence>
<keyword evidence="1" id="KW-0963">Cytoplasm</keyword>
<reference evidence="5" key="1">
    <citation type="submission" date="2016-10" db="EMBL/GenBank/DDBJ databases">
        <authorList>
            <person name="de Groot N.N."/>
        </authorList>
    </citation>
    <scope>NUCLEOTIDE SEQUENCE</scope>
</reference>
<dbReference type="Gene3D" id="1.10.287.1040">
    <property type="entry name" value="Exonuclease VII, small subunit"/>
    <property type="match status" value="1"/>
</dbReference>
<sequence length="72" mass="8301">MKTKTFEEKLAYSKELLEKLMNPEITLEESVKLYEEGLKNIKEAQKLIEEAKMKITVIEQQNQQLAGIDDGS</sequence>
<evidence type="ECO:0000256" key="3">
    <source>
        <dbReference type="ARBA" id="ARBA00022801"/>
    </source>
</evidence>
<dbReference type="EC" id="3.1.11.6" evidence="5"/>